<sequence>MKELTRNCYECVYSLIKEFQADHLSDELGISTQSYDGCSEAPNVTTVRQPTSSTWGGTELAELVEVRDVMPLQGIIAPLLKLQESSLRKEALVHLHHHRRMLLLGTCLRAESHREFGQ</sequence>
<comment type="caution">
    <text evidence="1">The sequence shown here is derived from an EMBL/GenBank/DDBJ whole genome shotgun (WGS) entry which is preliminary data.</text>
</comment>
<evidence type="ECO:0000313" key="2">
    <source>
        <dbReference type="Proteomes" id="UP000824120"/>
    </source>
</evidence>
<evidence type="ECO:0000313" key="1">
    <source>
        <dbReference type="EMBL" id="KAG5620016.1"/>
    </source>
</evidence>
<dbReference type="AlphaFoldDB" id="A0A9J6A6L3"/>
<organism evidence="1 2">
    <name type="scientific">Solanum commersonii</name>
    <name type="common">Commerson's wild potato</name>
    <name type="synonym">Commerson's nightshade</name>
    <dbReference type="NCBI Taxonomy" id="4109"/>
    <lineage>
        <taxon>Eukaryota</taxon>
        <taxon>Viridiplantae</taxon>
        <taxon>Streptophyta</taxon>
        <taxon>Embryophyta</taxon>
        <taxon>Tracheophyta</taxon>
        <taxon>Spermatophyta</taxon>
        <taxon>Magnoliopsida</taxon>
        <taxon>eudicotyledons</taxon>
        <taxon>Gunneridae</taxon>
        <taxon>Pentapetalae</taxon>
        <taxon>asterids</taxon>
        <taxon>lamiids</taxon>
        <taxon>Solanales</taxon>
        <taxon>Solanaceae</taxon>
        <taxon>Solanoideae</taxon>
        <taxon>Solaneae</taxon>
        <taxon>Solanum</taxon>
    </lineage>
</organism>
<keyword evidence="2" id="KW-1185">Reference proteome</keyword>
<gene>
    <name evidence="1" type="ORF">H5410_005234</name>
</gene>
<protein>
    <submittedName>
        <fullName evidence="1">Uncharacterized protein</fullName>
    </submittedName>
</protein>
<proteinExistence type="predicted"/>
<accession>A0A9J6A6L3</accession>
<dbReference type="EMBL" id="JACXVP010000002">
    <property type="protein sequence ID" value="KAG5620016.1"/>
    <property type="molecule type" value="Genomic_DNA"/>
</dbReference>
<reference evidence="1 2" key="1">
    <citation type="submission" date="2020-09" db="EMBL/GenBank/DDBJ databases">
        <title>De no assembly of potato wild relative species, Solanum commersonii.</title>
        <authorList>
            <person name="Cho K."/>
        </authorList>
    </citation>
    <scope>NUCLEOTIDE SEQUENCE [LARGE SCALE GENOMIC DNA]</scope>
    <source>
        <strain evidence="1">LZ3.2</strain>
        <tissue evidence="1">Leaf</tissue>
    </source>
</reference>
<dbReference type="Proteomes" id="UP000824120">
    <property type="component" value="Chromosome 2"/>
</dbReference>
<name>A0A9J6A6L3_SOLCO</name>